<dbReference type="Gene3D" id="3.40.50.1820">
    <property type="entry name" value="alpha/beta hydrolase"/>
    <property type="match status" value="1"/>
</dbReference>
<evidence type="ECO:0000256" key="1">
    <source>
        <dbReference type="ARBA" id="ARBA00007169"/>
    </source>
</evidence>
<evidence type="ECO:0000259" key="2">
    <source>
        <dbReference type="Pfam" id="PF00975"/>
    </source>
</evidence>
<dbReference type="EMBL" id="PVZG01000058">
    <property type="protein sequence ID" value="PRY17002.1"/>
    <property type="molecule type" value="Genomic_DNA"/>
</dbReference>
<dbReference type="Pfam" id="PF00975">
    <property type="entry name" value="Thioesterase"/>
    <property type="match status" value="1"/>
</dbReference>
<proteinExistence type="inferred from homology"/>
<keyword evidence="4" id="KW-1185">Reference proteome</keyword>
<accession>A0A2T0R772</accession>
<dbReference type="PANTHER" id="PTHR11487:SF0">
    <property type="entry name" value="S-ACYL FATTY ACID SYNTHASE THIOESTERASE, MEDIUM CHAIN"/>
    <property type="match status" value="1"/>
</dbReference>
<evidence type="ECO:0000313" key="4">
    <source>
        <dbReference type="Proteomes" id="UP000239209"/>
    </source>
</evidence>
<dbReference type="InterPro" id="IPR029058">
    <property type="entry name" value="AB_hydrolase_fold"/>
</dbReference>
<evidence type="ECO:0000313" key="3">
    <source>
        <dbReference type="EMBL" id="PRY17002.1"/>
    </source>
</evidence>
<dbReference type="Proteomes" id="UP000239209">
    <property type="component" value="Unassembled WGS sequence"/>
</dbReference>
<dbReference type="SUPFAM" id="SSF53474">
    <property type="entry name" value="alpha/beta-Hydrolases"/>
    <property type="match status" value="1"/>
</dbReference>
<name>A0A2T0R772_9ACTN</name>
<dbReference type="GO" id="GO:0008610">
    <property type="term" value="P:lipid biosynthetic process"/>
    <property type="evidence" value="ECO:0007669"/>
    <property type="project" value="TreeGrafter"/>
</dbReference>
<dbReference type="InterPro" id="IPR012223">
    <property type="entry name" value="TEII"/>
</dbReference>
<gene>
    <name evidence="3" type="ORF">CLV70_1582</name>
</gene>
<sequence length="256" mass="28590">MTPSHTDRDAFSRWFRTLKAPDRPRLRLVCFPHAGGAASYFRSWTVLLPDDVELLAVRYPGREDRFHEPATERMQDLADAIAQASLGLARVPTAFFGHSMGASVAYEVAIRLEALAVDVMPRMLFLSGRLGPGSHATKSLAEASDEELILELSAMSEVNVEVFAIDGLRDLLLPVIRADYRLIERYQPALPPSALNIPLVVYYGDQDEDVNADKVSTWAATTRSHFSTRAFPGGHFYLDQHAETVVRDMLSRTDRM</sequence>
<reference evidence="3 4" key="1">
    <citation type="submission" date="2018-03" db="EMBL/GenBank/DDBJ databases">
        <title>Genomic Encyclopedia of Archaeal and Bacterial Type Strains, Phase II (KMG-II): from individual species to whole genera.</title>
        <authorList>
            <person name="Goeker M."/>
        </authorList>
    </citation>
    <scope>NUCLEOTIDE SEQUENCE [LARGE SCALE GENOMIC DNA]</scope>
    <source>
        <strain evidence="3 4">DSM 45348</strain>
    </source>
</reference>
<dbReference type="PANTHER" id="PTHR11487">
    <property type="entry name" value="THIOESTERASE"/>
    <property type="match status" value="1"/>
</dbReference>
<organism evidence="3 4">
    <name type="scientific">Pseudosporangium ferrugineum</name>
    <dbReference type="NCBI Taxonomy" id="439699"/>
    <lineage>
        <taxon>Bacteria</taxon>
        <taxon>Bacillati</taxon>
        <taxon>Actinomycetota</taxon>
        <taxon>Actinomycetes</taxon>
        <taxon>Micromonosporales</taxon>
        <taxon>Micromonosporaceae</taxon>
        <taxon>Pseudosporangium</taxon>
    </lineage>
</organism>
<dbReference type="InterPro" id="IPR001031">
    <property type="entry name" value="Thioesterase"/>
</dbReference>
<comment type="caution">
    <text evidence="3">The sequence shown here is derived from an EMBL/GenBank/DDBJ whole genome shotgun (WGS) entry which is preliminary data.</text>
</comment>
<dbReference type="AlphaFoldDB" id="A0A2T0R772"/>
<protein>
    <submittedName>
        <fullName evidence="3">Pyochelin biosynthetic protein PchC</fullName>
    </submittedName>
</protein>
<dbReference type="OrthoDB" id="8480037at2"/>
<comment type="similarity">
    <text evidence="1">Belongs to the thioesterase family.</text>
</comment>
<dbReference type="RefSeq" id="WP_106131543.1">
    <property type="nucleotide sequence ID" value="NZ_PVZG01000058.1"/>
</dbReference>
<feature type="domain" description="Thioesterase" evidence="2">
    <location>
        <begin position="27"/>
        <end position="249"/>
    </location>
</feature>